<feature type="transmembrane region" description="Helical" evidence="1">
    <location>
        <begin position="362"/>
        <end position="386"/>
    </location>
</feature>
<dbReference type="AlphaFoldDB" id="A0AA39XBA0"/>
<feature type="transmembrane region" description="Helical" evidence="1">
    <location>
        <begin position="398"/>
        <end position="423"/>
    </location>
</feature>
<dbReference type="Proteomes" id="UP001174934">
    <property type="component" value="Unassembled WGS sequence"/>
</dbReference>
<keyword evidence="1" id="KW-0812">Transmembrane</keyword>
<dbReference type="PANTHER" id="PTHR24148">
    <property type="entry name" value="ANKYRIN REPEAT DOMAIN-CONTAINING PROTEIN 39 HOMOLOG-RELATED"/>
    <property type="match status" value="1"/>
</dbReference>
<keyword evidence="1" id="KW-0472">Membrane</keyword>
<gene>
    <name evidence="3" type="ORF">B0T17DRAFT_598688</name>
</gene>
<keyword evidence="4" id="KW-1185">Reference proteome</keyword>
<keyword evidence="1" id="KW-1133">Transmembrane helix</keyword>
<name>A0AA39XBA0_9PEZI</name>
<accession>A0AA39XBA0</accession>
<organism evidence="3 4">
    <name type="scientific">Bombardia bombarda</name>
    <dbReference type="NCBI Taxonomy" id="252184"/>
    <lineage>
        <taxon>Eukaryota</taxon>
        <taxon>Fungi</taxon>
        <taxon>Dikarya</taxon>
        <taxon>Ascomycota</taxon>
        <taxon>Pezizomycotina</taxon>
        <taxon>Sordariomycetes</taxon>
        <taxon>Sordariomycetidae</taxon>
        <taxon>Sordariales</taxon>
        <taxon>Lasiosphaeriaceae</taxon>
        <taxon>Bombardia</taxon>
    </lineage>
</organism>
<feature type="domain" description="Heterokaryon incompatibility" evidence="2">
    <location>
        <begin position="79"/>
        <end position="253"/>
    </location>
</feature>
<dbReference type="InterPro" id="IPR052895">
    <property type="entry name" value="HetReg/Transcr_Mod"/>
</dbReference>
<proteinExistence type="predicted"/>
<dbReference type="Pfam" id="PF06985">
    <property type="entry name" value="HET"/>
    <property type="match status" value="1"/>
</dbReference>
<dbReference type="InterPro" id="IPR010730">
    <property type="entry name" value="HET"/>
</dbReference>
<evidence type="ECO:0000259" key="2">
    <source>
        <dbReference type="Pfam" id="PF06985"/>
    </source>
</evidence>
<comment type="caution">
    <text evidence="3">The sequence shown here is derived from an EMBL/GenBank/DDBJ whole genome shotgun (WGS) entry which is preliminary data.</text>
</comment>
<sequence length="858" mass="96211">MASSTTIQSSALGSFASRRHATEGLSLPSARQLYEQLALRYGSRSIRLLDLQAQQTPATEAQPLKGHLRVACLDDSPSFIALSYVWGAKSSPPHAIKCLPQGVNLEIPTSCFHALKRIRERFGAITIWIDSVCIDQEDSEEKAGQIVLMQDIYSVAQSVIVWLGEGNERSDQAMRYLQQRARYGRRLPLAFLAAEGEMDKKKELQRFKTVFWQDLAFRFKTVFRHSVRISGSGVDLDEVLDREWTRRSWTFQELILACNPIVLCGDKAISWEDLLSAICIDINKSGVKHHDMPLLASAPVLAHWWSMTDIWLSLPRPHRPYPYHASQIDVLAANASSFKDHIISRAKHGVGIPSSLRLFHHLVAYTCSLTVLGAWGFAIFMSFKAAKPGIDSLNNGSVWLLLVFAWFVVTLIALTYVCLVFQIPSLWFHITHGIEQKWLLRSANDVLDDSKLRYAGVIDGIRAALRERVSSNHHDKAFSLAGILKTCGASPSRPDYSSKVQETYRVLCQDLFSWQPAALIILMDAGGSTDPSWVPDFSRPCPSTWLTSRYRLGVTEDSTPITTQPTFSFRSSSSYDTSAANPSNKSAIALRGRQISKVALVANMHFGRTRSFPVTAFNEHMKSNLSILYRWYSKACSKNSGLKVFDYFAALEGISPKRGPTHKTQKESLNGGTGERGQNRYIDVQVRLPLWQGPYDFTDKKADFAMWEIICGSLDHLRNSSRLGKANEMRSRTSGPLLDEVGEQALERKLLAMINNHPERVKVFAYLDNLTRRIVDDRRCLFLLENGEIGTGPLDIKIGDEPYLLAGIPAPMVLRPNNRHSNEDDTRGGYEVIGAALVHKYMHGENFTAEGFEDVVLE</sequence>
<evidence type="ECO:0000313" key="3">
    <source>
        <dbReference type="EMBL" id="KAK0630506.1"/>
    </source>
</evidence>
<dbReference type="EMBL" id="JAULSR010000002">
    <property type="protein sequence ID" value="KAK0630506.1"/>
    <property type="molecule type" value="Genomic_DNA"/>
</dbReference>
<evidence type="ECO:0000256" key="1">
    <source>
        <dbReference type="SAM" id="Phobius"/>
    </source>
</evidence>
<dbReference type="PANTHER" id="PTHR24148:SF64">
    <property type="entry name" value="HETEROKARYON INCOMPATIBILITY DOMAIN-CONTAINING PROTEIN"/>
    <property type="match status" value="1"/>
</dbReference>
<protein>
    <submittedName>
        <fullName evidence="3">Heterokaryon incompatibility protein-domain-containing protein</fullName>
    </submittedName>
</protein>
<evidence type="ECO:0000313" key="4">
    <source>
        <dbReference type="Proteomes" id="UP001174934"/>
    </source>
</evidence>
<reference evidence="3" key="1">
    <citation type="submission" date="2023-06" db="EMBL/GenBank/DDBJ databases">
        <title>Genome-scale phylogeny and comparative genomics of the fungal order Sordariales.</title>
        <authorList>
            <consortium name="Lawrence Berkeley National Laboratory"/>
            <person name="Hensen N."/>
            <person name="Bonometti L."/>
            <person name="Westerberg I."/>
            <person name="Brannstrom I.O."/>
            <person name="Guillou S."/>
            <person name="Cros-Aarteil S."/>
            <person name="Calhoun S."/>
            <person name="Haridas S."/>
            <person name="Kuo A."/>
            <person name="Mondo S."/>
            <person name="Pangilinan J."/>
            <person name="Riley R."/>
            <person name="LaButti K."/>
            <person name="Andreopoulos B."/>
            <person name="Lipzen A."/>
            <person name="Chen C."/>
            <person name="Yanf M."/>
            <person name="Daum C."/>
            <person name="Ng V."/>
            <person name="Clum A."/>
            <person name="Steindorff A."/>
            <person name="Ohm R."/>
            <person name="Martin F."/>
            <person name="Silar P."/>
            <person name="Natvig D."/>
            <person name="Lalanne C."/>
            <person name="Gautier V."/>
            <person name="Ament-velasquez S.L."/>
            <person name="Kruys A."/>
            <person name="Hutchinson M.I."/>
            <person name="Powell A.J."/>
            <person name="Barry K."/>
            <person name="Miller A.N."/>
            <person name="Grigoriev I.V."/>
            <person name="Debuchy R."/>
            <person name="Gladieux P."/>
            <person name="Thoren M.H."/>
            <person name="Johannesson H."/>
        </authorList>
    </citation>
    <scope>NUCLEOTIDE SEQUENCE</scope>
    <source>
        <strain evidence="3">SMH3391-2</strain>
    </source>
</reference>